<protein>
    <submittedName>
        <fullName evidence="2">Uncharacterized protein</fullName>
    </submittedName>
</protein>
<evidence type="ECO:0000313" key="3">
    <source>
        <dbReference type="Proteomes" id="UP001501414"/>
    </source>
</evidence>
<dbReference type="Proteomes" id="UP001501414">
    <property type="component" value="Unassembled WGS sequence"/>
</dbReference>
<comment type="caution">
    <text evidence="2">The sequence shown here is derived from an EMBL/GenBank/DDBJ whole genome shotgun (WGS) entry which is preliminary data.</text>
</comment>
<dbReference type="RefSeq" id="WP_344027668.1">
    <property type="nucleotide sequence ID" value="NZ_BAAAJK010000048.1"/>
</dbReference>
<feature type="compositionally biased region" description="Low complexity" evidence="1">
    <location>
        <begin position="48"/>
        <end position="79"/>
    </location>
</feature>
<organism evidence="2 3">
    <name type="scientific">Pseudonocardia kongjuensis</name>
    <dbReference type="NCBI Taxonomy" id="102227"/>
    <lineage>
        <taxon>Bacteria</taxon>
        <taxon>Bacillati</taxon>
        <taxon>Actinomycetota</taxon>
        <taxon>Actinomycetes</taxon>
        <taxon>Pseudonocardiales</taxon>
        <taxon>Pseudonocardiaceae</taxon>
        <taxon>Pseudonocardia</taxon>
    </lineage>
</organism>
<keyword evidence="3" id="KW-1185">Reference proteome</keyword>
<gene>
    <name evidence="2" type="ORF">GCM10009613_54820</name>
</gene>
<sequence>MSETPSRKPRHALSDTGPSVPVQHGPWDGPGAGTGADATPRASVPEQAVAPDVAPADGPVDGPYTAAAPDGAPLDGPHPAAVPQPSPAGDELFADREAPHAPDGGPGAPAPERADLPADPGDAPTQALPVIPRPRTDGDPSVARLPEPFRPGPVQGTAGRPTGVPGLPELPSKVRPVLPAALGAATALLLTLGVVAGVNGAPDPAPAPPAPVSEP</sequence>
<evidence type="ECO:0000313" key="2">
    <source>
        <dbReference type="EMBL" id="GAA1399381.1"/>
    </source>
</evidence>
<evidence type="ECO:0000256" key="1">
    <source>
        <dbReference type="SAM" id="MobiDB-lite"/>
    </source>
</evidence>
<accession>A0ABN1Y6L0</accession>
<reference evidence="2 3" key="1">
    <citation type="journal article" date="2019" name="Int. J. Syst. Evol. Microbiol.">
        <title>The Global Catalogue of Microorganisms (GCM) 10K type strain sequencing project: providing services to taxonomists for standard genome sequencing and annotation.</title>
        <authorList>
            <consortium name="The Broad Institute Genomics Platform"/>
            <consortium name="The Broad Institute Genome Sequencing Center for Infectious Disease"/>
            <person name="Wu L."/>
            <person name="Ma J."/>
        </authorList>
    </citation>
    <scope>NUCLEOTIDE SEQUENCE [LARGE SCALE GENOMIC DNA]</scope>
    <source>
        <strain evidence="2 3">JCM 11896</strain>
    </source>
</reference>
<proteinExistence type="predicted"/>
<name>A0ABN1Y6L0_9PSEU</name>
<dbReference type="EMBL" id="BAAAJK010000048">
    <property type="protein sequence ID" value="GAA1399381.1"/>
    <property type="molecule type" value="Genomic_DNA"/>
</dbReference>
<feature type="region of interest" description="Disordered" evidence="1">
    <location>
        <begin position="1"/>
        <end position="168"/>
    </location>
</feature>